<dbReference type="GO" id="GO:0006417">
    <property type="term" value="P:regulation of translation"/>
    <property type="evidence" value="ECO:0007669"/>
    <property type="project" value="UniProtKB-KW"/>
</dbReference>
<comment type="caution">
    <text evidence="5">The sequence shown here is derived from an EMBL/GenBank/DDBJ whole genome shotgun (WGS) entry which is preliminary data.</text>
</comment>
<feature type="domain" description="Post-transcriptional regulator MKT1 N-terminal" evidence="4">
    <location>
        <begin position="310"/>
        <end position="395"/>
    </location>
</feature>
<evidence type="ECO:0000313" key="6">
    <source>
        <dbReference type="Proteomes" id="UP001140453"/>
    </source>
</evidence>
<dbReference type="CDD" id="cd09902">
    <property type="entry name" value="H3TH_MKT1"/>
    <property type="match status" value="1"/>
</dbReference>
<dbReference type="InterPro" id="IPR029060">
    <property type="entry name" value="PIN-like_dom_sf"/>
</dbReference>
<evidence type="ECO:0000256" key="1">
    <source>
        <dbReference type="ARBA" id="ARBA00022845"/>
    </source>
</evidence>
<proteinExistence type="inferred from homology"/>
<keyword evidence="1" id="KW-0810">Translation regulation</keyword>
<feature type="domain" description="Post-transcriptional regulator MKT1 C-terminal" evidence="3">
    <location>
        <begin position="488"/>
        <end position="721"/>
    </location>
</feature>
<sequence>MSGLTKNEDVFISQSLVTTDLSQLKENTTAVDANYFLARFLETEPLLTALGGPVAVDKNINEELDRWQANDTTPLFVFDGCPVKGEDDVTISVGREANAGTDDAWARYARGEAIEAVRTFGQNQRAYRLQSLHPLFQAILRKRGLHFMVAPFKAVAQIAYLSKAELVGTIMGPRELLLYPITDPLIQEINWETKQLQCVSRGALMASLGVDESLFVDALLLTGSSFLPPFPAKVQPQQGPNSVRDVVNMLRTNGKHVKQLCSGFNDMLRDQPDWFDRYCRARMIVKHFIYIDESGSLEISNFDSLTAGSHEYVGIRLPEELLHYLNTGLIRPDLLSWLIHSRMTVLPTLDGIASDEYKDLVLKKLVPLRELALGLVVPRLARGMHHYDIEVTTWFDQKTSIQKSSFQTPSPKVATWDIEEKVVAQSFPSWGPITPHLDTATTKEQAGSLAFEVLALQKADFVKATLGNSASKPKAQSSHHLVSSIIWRFLHLRDYINDSHELTPWGKALATAMTEVERTVKKNPKVPGLYEALLLAFELIRLDQLNAKPRKDEVASGETEPNLLLVSRCAVLLKLRHESIGYTGPLRKDTLAYLSQVSVVREANRDLVDAIVAHMFLYNKTKRDREVDDFVNISNSLPFLNRHHNAAMGVAIKTYLDQKSNEDNEHRDIESISQLFFPKATHFKEDVEIFREFFDALVKGLKTLGDEVNKDVWIKANEYLQALA</sequence>
<dbReference type="InterPro" id="IPR022040">
    <property type="entry name" value="MKT1_N"/>
</dbReference>
<evidence type="ECO:0000259" key="4">
    <source>
        <dbReference type="Pfam" id="PF12247"/>
    </source>
</evidence>
<evidence type="ECO:0000256" key="2">
    <source>
        <dbReference type="ARBA" id="ARBA00024023"/>
    </source>
</evidence>
<dbReference type="OrthoDB" id="17262at2759"/>
<dbReference type="PRINTS" id="PR00853">
    <property type="entry name" value="XPGRADSUPER"/>
</dbReference>
<evidence type="ECO:0000313" key="5">
    <source>
        <dbReference type="EMBL" id="KAJ4388681.1"/>
    </source>
</evidence>
<dbReference type="CDD" id="cd09858">
    <property type="entry name" value="PIN_MKT1"/>
    <property type="match status" value="1"/>
</dbReference>
<dbReference type="PANTHER" id="PTHR11081">
    <property type="entry name" value="FLAP ENDONUCLEASE FAMILY MEMBER"/>
    <property type="match status" value="1"/>
</dbReference>
<dbReference type="Proteomes" id="UP001140453">
    <property type="component" value="Unassembled WGS sequence"/>
</dbReference>
<comment type="similarity">
    <text evidence="2">Belongs to the XPG/RAD2 endonuclease family.</text>
</comment>
<dbReference type="GO" id="GO:0003730">
    <property type="term" value="F:mRNA 3'-UTR binding"/>
    <property type="evidence" value="ECO:0007669"/>
    <property type="project" value="TreeGrafter"/>
</dbReference>
<reference evidence="5" key="1">
    <citation type="submission" date="2022-10" db="EMBL/GenBank/DDBJ databases">
        <title>Tapping the CABI collections for fungal endophytes: first genome assemblies for Collariella, Neodidymelliopsis, Ascochyta clinopodiicola, Didymella pomorum, Didymosphaeria variabile, Neocosmospora piperis and Neocucurbitaria cava.</title>
        <authorList>
            <person name="Hill R."/>
        </authorList>
    </citation>
    <scope>NUCLEOTIDE SEQUENCE</scope>
    <source>
        <strain evidence="5">IMI 355082</strain>
    </source>
</reference>
<name>A0A9W8YP25_9PEZI</name>
<organism evidence="5 6">
    <name type="scientific">Gnomoniopsis smithogilvyi</name>
    <dbReference type="NCBI Taxonomy" id="1191159"/>
    <lineage>
        <taxon>Eukaryota</taxon>
        <taxon>Fungi</taxon>
        <taxon>Dikarya</taxon>
        <taxon>Ascomycota</taxon>
        <taxon>Pezizomycotina</taxon>
        <taxon>Sordariomycetes</taxon>
        <taxon>Sordariomycetidae</taxon>
        <taxon>Diaporthales</taxon>
        <taxon>Gnomoniaceae</taxon>
        <taxon>Gnomoniopsis</taxon>
    </lineage>
</organism>
<dbReference type="PANTHER" id="PTHR11081:SF32">
    <property type="entry name" value="POST-TRANSCRIPTIONAL REGULATOR MKT1"/>
    <property type="match status" value="1"/>
</dbReference>
<dbReference type="Pfam" id="PF12246">
    <property type="entry name" value="MKT1_C"/>
    <property type="match status" value="1"/>
</dbReference>
<dbReference type="InterPro" id="IPR037314">
    <property type="entry name" value="MKT1_H3TH"/>
</dbReference>
<dbReference type="SUPFAM" id="SSF88723">
    <property type="entry name" value="PIN domain-like"/>
    <property type="match status" value="1"/>
</dbReference>
<dbReference type="Pfam" id="PF12247">
    <property type="entry name" value="MKT1_N"/>
    <property type="match status" value="1"/>
</dbReference>
<dbReference type="InterPro" id="IPR022039">
    <property type="entry name" value="MKT1_C"/>
</dbReference>
<keyword evidence="6" id="KW-1185">Reference proteome</keyword>
<dbReference type="AlphaFoldDB" id="A0A9W8YP25"/>
<accession>A0A9W8YP25</accession>
<protein>
    <submittedName>
        <fullName evidence="5">Uncharacterized protein</fullName>
    </submittedName>
</protein>
<dbReference type="InterPro" id="IPR006084">
    <property type="entry name" value="XPG/Rad2"/>
</dbReference>
<dbReference type="EMBL" id="JAPEVB010000004">
    <property type="protein sequence ID" value="KAJ4388681.1"/>
    <property type="molecule type" value="Genomic_DNA"/>
</dbReference>
<evidence type="ECO:0000259" key="3">
    <source>
        <dbReference type="Pfam" id="PF12246"/>
    </source>
</evidence>
<gene>
    <name evidence="5" type="ORF">N0V93_006140</name>
</gene>
<dbReference type="Gene3D" id="3.40.50.1010">
    <property type="entry name" value="5'-nuclease"/>
    <property type="match status" value="1"/>
</dbReference>